<evidence type="ECO:0000313" key="1">
    <source>
        <dbReference type="EMBL" id="GAF68523.1"/>
    </source>
</evidence>
<dbReference type="AlphaFoldDB" id="X0RID9"/>
<dbReference type="PANTHER" id="PTHR30244:SF34">
    <property type="entry name" value="DTDP-4-AMINO-4,6-DIDEOXYGALACTOSE TRANSAMINASE"/>
    <property type="match status" value="1"/>
</dbReference>
<dbReference type="InterPro" id="IPR015421">
    <property type="entry name" value="PyrdxlP-dep_Trfase_major"/>
</dbReference>
<dbReference type="PIRSF" id="PIRSF000390">
    <property type="entry name" value="PLP_StrS"/>
    <property type="match status" value="1"/>
</dbReference>
<dbReference type="GO" id="GO:0000271">
    <property type="term" value="P:polysaccharide biosynthetic process"/>
    <property type="evidence" value="ECO:0007669"/>
    <property type="project" value="TreeGrafter"/>
</dbReference>
<accession>X0RID9</accession>
<dbReference type="GO" id="GO:0030170">
    <property type="term" value="F:pyridoxal phosphate binding"/>
    <property type="evidence" value="ECO:0007669"/>
    <property type="project" value="TreeGrafter"/>
</dbReference>
<dbReference type="SUPFAM" id="SSF53383">
    <property type="entry name" value="PLP-dependent transferases"/>
    <property type="match status" value="1"/>
</dbReference>
<feature type="non-terminal residue" evidence="1">
    <location>
        <position position="335"/>
    </location>
</feature>
<dbReference type="PANTHER" id="PTHR30244">
    <property type="entry name" value="TRANSAMINASE"/>
    <property type="match status" value="1"/>
</dbReference>
<comment type="caution">
    <text evidence="1">The sequence shown here is derived from an EMBL/GenBank/DDBJ whole genome shotgun (WGS) entry which is preliminary data.</text>
</comment>
<dbReference type="GO" id="GO:0008483">
    <property type="term" value="F:transaminase activity"/>
    <property type="evidence" value="ECO:0007669"/>
    <property type="project" value="TreeGrafter"/>
</dbReference>
<gene>
    <name evidence="1" type="ORF">S01H1_17002</name>
</gene>
<name>X0RID9_9ZZZZ</name>
<proteinExistence type="predicted"/>
<dbReference type="Gene3D" id="3.40.640.10">
    <property type="entry name" value="Type I PLP-dependent aspartate aminotransferase-like (Major domain)"/>
    <property type="match status" value="1"/>
</dbReference>
<dbReference type="InterPro" id="IPR015424">
    <property type="entry name" value="PyrdxlP-dep_Trfase"/>
</dbReference>
<reference evidence="1" key="1">
    <citation type="journal article" date="2014" name="Front. Microbiol.">
        <title>High frequency of phylogenetically diverse reductive dehalogenase-homologous genes in deep subseafloor sedimentary metagenomes.</title>
        <authorList>
            <person name="Kawai M."/>
            <person name="Futagami T."/>
            <person name="Toyoda A."/>
            <person name="Takaki Y."/>
            <person name="Nishi S."/>
            <person name="Hori S."/>
            <person name="Arai W."/>
            <person name="Tsubouchi T."/>
            <person name="Morono Y."/>
            <person name="Uchiyama I."/>
            <person name="Ito T."/>
            <person name="Fujiyama A."/>
            <person name="Inagaki F."/>
            <person name="Takami H."/>
        </authorList>
    </citation>
    <scope>NUCLEOTIDE SEQUENCE</scope>
    <source>
        <strain evidence="1">Expedition CK06-06</strain>
    </source>
</reference>
<dbReference type="EMBL" id="BARS01008980">
    <property type="protein sequence ID" value="GAF68523.1"/>
    <property type="molecule type" value="Genomic_DNA"/>
</dbReference>
<sequence length="335" mass="37378">MNDKLAIQGGSPVVTIDKSEQWKRPIKKEMKLIKELLEDDFLSGAGTGLPKEFEENFRKFIGAKYCLTTCAGNLALMSAFYAVKVGPGDEVIAPVWSFASSYAGAIHLGARPVFCEVDPRNMLIDPKDAERKITKRTRAIVSIHFGGNICDMDTILEIGRKYGIAIIQDAAHAHGAEWDDKKIGSFGDITCFSLQGSTTTPQSGKPVAGGEGGIVTTDSREFYERMLIYCHLHRPEIRDLVTPDYRIFDEEGLGLKFRAHPLALAIAQVALDNLEYRIRKTNEFREKILKEFKELSGLEPEYSYPKTKRISIYGGVKIIYNPDEFEGLSCGRIVD</sequence>
<protein>
    <recommendedName>
        <fullName evidence="2">DegT/DnrJ/EryC1/StrS family aminotransferase</fullName>
    </recommendedName>
</protein>
<evidence type="ECO:0008006" key="2">
    <source>
        <dbReference type="Google" id="ProtNLM"/>
    </source>
</evidence>
<organism evidence="1">
    <name type="scientific">marine sediment metagenome</name>
    <dbReference type="NCBI Taxonomy" id="412755"/>
    <lineage>
        <taxon>unclassified sequences</taxon>
        <taxon>metagenomes</taxon>
        <taxon>ecological metagenomes</taxon>
    </lineage>
</organism>
<dbReference type="Pfam" id="PF01041">
    <property type="entry name" value="DegT_DnrJ_EryC1"/>
    <property type="match status" value="1"/>
</dbReference>
<dbReference type="InterPro" id="IPR000653">
    <property type="entry name" value="DegT/StrS_aminotransferase"/>
</dbReference>